<protein>
    <recommendedName>
        <fullName evidence="1">DH domain-containing protein</fullName>
    </recommendedName>
</protein>
<keyword evidence="3" id="KW-1185">Reference proteome</keyword>
<dbReference type="InterPro" id="IPR001331">
    <property type="entry name" value="GDS_CDC24_CS"/>
</dbReference>
<dbReference type="SUPFAM" id="SSF48065">
    <property type="entry name" value="DBL homology domain (DH-domain)"/>
    <property type="match status" value="1"/>
</dbReference>
<dbReference type="OrthoDB" id="2272012at2759"/>
<evidence type="ECO:0000313" key="3">
    <source>
        <dbReference type="Proteomes" id="UP000775547"/>
    </source>
</evidence>
<dbReference type="PANTHER" id="PTHR46572">
    <property type="entry name" value="RHO1 GDP-GTP EXCHANGE PROTEIN 1-RELATED"/>
    <property type="match status" value="1"/>
</dbReference>
<dbReference type="SUPFAM" id="SSF50729">
    <property type="entry name" value="PH domain-like"/>
    <property type="match status" value="1"/>
</dbReference>
<name>A0A9P7KEH8_9AGAR</name>
<dbReference type="PROSITE" id="PS00741">
    <property type="entry name" value="DH_1"/>
    <property type="match status" value="1"/>
</dbReference>
<dbReference type="InterPro" id="IPR011993">
    <property type="entry name" value="PH-like_dom_sf"/>
</dbReference>
<dbReference type="InterPro" id="IPR052233">
    <property type="entry name" value="Rho-type_GEFs"/>
</dbReference>
<evidence type="ECO:0000259" key="1">
    <source>
        <dbReference type="PROSITE" id="PS50010"/>
    </source>
</evidence>
<dbReference type="InterPro" id="IPR000219">
    <property type="entry name" value="DH_dom"/>
</dbReference>
<dbReference type="EMBL" id="JABCKV010000029">
    <property type="protein sequence ID" value="KAG5645930.1"/>
    <property type="molecule type" value="Genomic_DNA"/>
</dbReference>
<reference evidence="2" key="1">
    <citation type="submission" date="2020-07" db="EMBL/GenBank/DDBJ databases">
        <authorList>
            <person name="Nieuwenhuis M."/>
            <person name="Van De Peppel L.J.J."/>
        </authorList>
    </citation>
    <scope>NUCLEOTIDE SEQUENCE</scope>
    <source>
        <strain evidence="2">AP01</strain>
        <tissue evidence="2">Mycelium</tissue>
    </source>
</reference>
<feature type="domain" description="DH" evidence="1">
    <location>
        <begin position="1"/>
        <end position="181"/>
    </location>
</feature>
<organism evidence="2 3">
    <name type="scientific">Asterophora parasitica</name>
    <dbReference type="NCBI Taxonomy" id="117018"/>
    <lineage>
        <taxon>Eukaryota</taxon>
        <taxon>Fungi</taxon>
        <taxon>Dikarya</taxon>
        <taxon>Basidiomycota</taxon>
        <taxon>Agaricomycotina</taxon>
        <taxon>Agaricomycetes</taxon>
        <taxon>Agaricomycetidae</taxon>
        <taxon>Agaricales</taxon>
        <taxon>Tricholomatineae</taxon>
        <taxon>Lyophyllaceae</taxon>
        <taxon>Asterophora</taxon>
    </lineage>
</organism>
<dbReference type="Gene3D" id="2.30.29.30">
    <property type="entry name" value="Pleckstrin-homology domain (PH domain)/Phosphotyrosine-binding domain (PTB)"/>
    <property type="match status" value="1"/>
</dbReference>
<dbReference type="PANTHER" id="PTHR46572:SF1">
    <property type="entry name" value="RHO1 GUANINE NUCLEOTIDE EXCHANGE FACTOR TUS1"/>
    <property type="match status" value="1"/>
</dbReference>
<accession>A0A9P7KEH8</accession>
<comment type="caution">
    <text evidence="2">The sequence shown here is derived from an EMBL/GenBank/DDBJ whole genome shotgun (WGS) entry which is preliminary data.</text>
</comment>
<dbReference type="PROSITE" id="PS50010">
    <property type="entry name" value="DH_2"/>
    <property type="match status" value="1"/>
</dbReference>
<evidence type="ECO:0000313" key="2">
    <source>
        <dbReference type="EMBL" id="KAG5645930.1"/>
    </source>
</evidence>
<reference evidence="2" key="2">
    <citation type="submission" date="2021-10" db="EMBL/GenBank/DDBJ databases">
        <title>Phylogenomics reveals ancestral predisposition of the termite-cultivated fungus Termitomyces towards a domesticated lifestyle.</title>
        <authorList>
            <person name="Auxier B."/>
            <person name="Grum-Grzhimaylo A."/>
            <person name="Cardenas M.E."/>
            <person name="Lodge J.D."/>
            <person name="Laessoe T."/>
            <person name="Pedersen O."/>
            <person name="Smith M.E."/>
            <person name="Kuyper T.W."/>
            <person name="Franco-Molano E.A."/>
            <person name="Baroni T.J."/>
            <person name="Aanen D.K."/>
        </authorList>
    </citation>
    <scope>NUCLEOTIDE SEQUENCE</scope>
    <source>
        <strain evidence="2">AP01</strain>
        <tissue evidence="2">Mycelium</tissue>
    </source>
</reference>
<dbReference type="InterPro" id="IPR035899">
    <property type="entry name" value="DBL_dom_sf"/>
</dbReference>
<proteinExistence type="predicted"/>
<dbReference type="Proteomes" id="UP000775547">
    <property type="component" value="Unassembled WGS sequence"/>
</dbReference>
<dbReference type="GO" id="GO:0035556">
    <property type="term" value="P:intracellular signal transduction"/>
    <property type="evidence" value="ECO:0007669"/>
    <property type="project" value="InterPro"/>
</dbReference>
<dbReference type="Pfam" id="PF00621">
    <property type="entry name" value="RhoGEF"/>
    <property type="match status" value="1"/>
</dbReference>
<dbReference type="GO" id="GO:0005085">
    <property type="term" value="F:guanyl-nucleotide exchange factor activity"/>
    <property type="evidence" value="ECO:0007669"/>
    <property type="project" value="InterPro"/>
</dbReference>
<dbReference type="Gene3D" id="1.20.900.10">
    <property type="entry name" value="Dbl homology (DH) domain"/>
    <property type="match status" value="2"/>
</dbReference>
<dbReference type="SMART" id="SM00325">
    <property type="entry name" value="RhoGEF"/>
    <property type="match status" value="1"/>
</dbReference>
<sequence length="534" mass="60690">MLRSDVVISLDSEEALRRFQAAELPEIDQAWHRLVPPEARDALGPQEVQRQSVIFEIFKAEREYVDDLEAVEEAPVLGDDFRSAYETYIKHYLLSESYHRTELKRNPAYRDFVQSVATDPRIRKRDLITFLSRPVTRLPRLNLVLEQILKLTDKENEHPDLETLPIVLGILGDFIKSTQPGIAAAESKVKFWALCESLVFQKGEIIDMDLYEESRSLVYSGALARQTSESGWSGHANVMDLSGSLLDNYFLLTRDEKRSNGTIRRHLVSRVIFSALVAYLANRQVSQPLPLAYLRLGSFELPVETRKEKPDRLFENILGSSTITTVYPFTIYHASSRASRRYIFYVTSDEIRKKWYSFLVDAIGVFKARHEGNMWFYQRPLTDGFFRVAGIRIPHGSTAPLSGKITCALPFSHGHRKFIAVGCQTGIYASEWGDIQYRRVFRGIVPFAMAAIENVGSRMFNKFIVYSAENGLVSYSLDLVAQAALGQVQIGYIPRDAFAISPLVKTVGICAKDGIVIVDPTKYIKLDVFSFHNY</sequence>
<gene>
    <name evidence="2" type="ORF">DXG03_004719</name>
</gene>
<dbReference type="AlphaFoldDB" id="A0A9P7KEH8"/>